<reference evidence="2 3" key="1">
    <citation type="submission" date="2018-09" db="EMBL/GenBank/DDBJ databases">
        <title>Draft genome sequences of Legionella taurinensis isolated from water samples.</title>
        <authorList>
            <person name="Chakeri A."/>
            <person name="Allerberger F."/>
            <person name="Kundi M."/>
            <person name="Ruppitsch W."/>
            <person name="Schmid D."/>
        </authorList>
    </citation>
    <scope>NUCLEOTIDE SEQUENCE [LARGE SCALE GENOMIC DNA]</scope>
    <source>
        <strain evidence="2 3">4570-18-6</strain>
    </source>
</reference>
<evidence type="ECO:0000313" key="2">
    <source>
        <dbReference type="EMBL" id="RJT46965.1"/>
    </source>
</evidence>
<dbReference type="EMBL" id="QZWB01000007">
    <property type="protein sequence ID" value="RJT46965.1"/>
    <property type="molecule type" value="Genomic_DNA"/>
</dbReference>
<dbReference type="RefSeq" id="WP_115300494.1">
    <property type="nucleotide sequence ID" value="NZ_CAAAIR010000008.1"/>
</dbReference>
<dbReference type="AlphaFoldDB" id="A0A3A5LF35"/>
<feature type="compositionally biased region" description="Basic and acidic residues" evidence="1">
    <location>
        <begin position="864"/>
        <end position="878"/>
    </location>
</feature>
<comment type="caution">
    <text evidence="2">The sequence shown here is derived from an EMBL/GenBank/DDBJ whole genome shotgun (WGS) entry which is preliminary data.</text>
</comment>
<evidence type="ECO:0000313" key="3">
    <source>
        <dbReference type="Proteomes" id="UP000270757"/>
    </source>
</evidence>
<protein>
    <submittedName>
        <fullName evidence="2">Uncharacterized protein</fullName>
    </submittedName>
</protein>
<evidence type="ECO:0000256" key="1">
    <source>
        <dbReference type="SAM" id="MobiDB-lite"/>
    </source>
</evidence>
<dbReference type="GeneID" id="48946640"/>
<feature type="region of interest" description="Disordered" evidence="1">
    <location>
        <begin position="843"/>
        <end position="878"/>
    </location>
</feature>
<gene>
    <name evidence="2" type="ORF">D6J04_08045</name>
</gene>
<sequence length="892" mass="100369">MPLTEQQALELQQAIANIQFEKKIKWAQLRWISLMAPSVNPVSPPSSNDLNKNLEALAELQHRLIGVRQAHLNTKSVKIKFDEGSAFGKKTIRVFDPTRQKNFNSDVSDIFARGIDSANAVIEILKHAFPLKLRESQGALQSLTEHPNQKAIAALMKLLFHFKNQMANHEANLVGQKQIAAAMKELKQFNAALASLLVEYNVVKKRSHAEKAIGLVRDFVWKRDLCIAHCSIERKTPGSSHTMLRYAEPMTFGPSEFRLKKSDSRLDLWQTKERMWLHDFAEKLGLNQDSMNDSWFQKFLDANKEQLASLSSTPMTRFTPNPANAFDCTDFIVDDTNRLVHMGHHVRMAITDPLEIKNPIERQKLTDFNHLQLFSKARLAQEITAFMDSWGCLFQGADNRPIPLTILHQTLIGDEVTLSPDQTKAVSGFDGSVIDAKQEANEAVRTMLSKSLVLCERRKPHQVVILNKSLLKQTNNGIEVYEGPSGKRGKLLATYQYDDYQVVKVSLLETNNCVNMWHSRARIRNKDVNHARQLINNAVELFEECNKQLNDPNFSTIIDFLKSRDHSLITPHKHRGEKVKAAVRQFSATLRNNPLPGDLGELNRETLNLSLQAAVELKCTVHETWFGSMRRAISNFTRDVRDTVPVIGHLINWTTRFVLWTLATVFTILALPLNAPSYIKHLADRKEISKANYEGLLAESIGALMGGCMSAADRAGEIDEQRAALRRQFADTGVLLGYNDSAEDKLAFFKNYGSTRTKHDNVEMATGTAVTNDAETRGFNPLLYVAKFLAAIHLISPDAVDLMTVGLMSSRVETPEERDANEQMSGLRKTSYDGKIRLSTQYLGDKTKSASQASADPEMQNRGADSRQSHAVIHRGELDENPIHVITSNFKS</sequence>
<name>A0A3A5LF35_9GAMM</name>
<proteinExistence type="predicted"/>
<dbReference type="Proteomes" id="UP000270757">
    <property type="component" value="Unassembled WGS sequence"/>
</dbReference>
<organism evidence="2 3">
    <name type="scientific">Legionella taurinensis</name>
    <dbReference type="NCBI Taxonomy" id="70611"/>
    <lineage>
        <taxon>Bacteria</taxon>
        <taxon>Pseudomonadati</taxon>
        <taxon>Pseudomonadota</taxon>
        <taxon>Gammaproteobacteria</taxon>
        <taxon>Legionellales</taxon>
        <taxon>Legionellaceae</taxon>
        <taxon>Legionella</taxon>
    </lineage>
</organism>
<accession>A0A3A5LF35</accession>